<evidence type="ECO:0000259" key="2">
    <source>
        <dbReference type="Pfam" id="PF23228"/>
    </source>
</evidence>
<organism evidence="3 4">
    <name type="scientific">Haematococcus lacustris</name>
    <name type="common">Green alga</name>
    <name type="synonym">Haematococcus pluvialis</name>
    <dbReference type="NCBI Taxonomy" id="44745"/>
    <lineage>
        <taxon>Eukaryota</taxon>
        <taxon>Viridiplantae</taxon>
        <taxon>Chlorophyta</taxon>
        <taxon>core chlorophytes</taxon>
        <taxon>Chlorophyceae</taxon>
        <taxon>CS clade</taxon>
        <taxon>Chlamydomonadales</taxon>
        <taxon>Haematococcaceae</taxon>
        <taxon>Haematococcus</taxon>
    </lineage>
</organism>
<feature type="region of interest" description="Disordered" evidence="1">
    <location>
        <begin position="1"/>
        <end position="89"/>
    </location>
</feature>
<evidence type="ECO:0000313" key="3">
    <source>
        <dbReference type="EMBL" id="GFH10591.1"/>
    </source>
</evidence>
<gene>
    <name evidence="3" type="ORF">HaLaN_05929</name>
</gene>
<evidence type="ECO:0000313" key="4">
    <source>
        <dbReference type="Proteomes" id="UP000485058"/>
    </source>
</evidence>
<name>A0A699YM51_HAELA</name>
<accession>A0A699YM51</accession>
<protein>
    <submittedName>
        <fullName evidence="3">CID domain-containing protein</fullName>
    </submittedName>
</protein>
<dbReference type="EMBL" id="BLLF01000329">
    <property type="protein sequence ID" value="GFH10591.1"/>
    <property type="molecule type" value="Genomic_DNA"/>
</dbReference>
<keyword evidence="4" id="KW-1185">Reference proteome</keyword>
<dbReference type="InterPro" id="IPR057242">
    <property type="entry name" value="PCFS4-like"/>
</dbReference>
<feature type="domain" description="PCFS4-like zinc finger" evidence="2">
    <location>
        <begin position="66"/>
        <end position="110"/>
    </location>
</feature>
<dbReference type="Proteomes" id="UP000485058">
    <property type="component" value="Unassembled WGS sequence"/>
</dbReference>
<sequence length="128" mass="13370">MSAAQPPAQPAAQPAAPAGPANSRDPSAPDAPPCSPTYELSQQGMKTKQGRDEQAGSGGQPARPSLVEEDLSQPLCAISGEPFDRTYDPDTDKWYYQDAVVLSGEQAASHGVKDGSIVKIQSLDAAEF</sequence>
<evidence type="ECO:0000256" key="1">
    <source>
        <dbReference type="SAM" id="MobiDB-lite"/>
    </source>
</evidence>
<dbReference type="Pfam" id="PF23228">
    <property type="entry name" value="zf_PCFS4"/>
    <property type="match status" value="1"/>
</dbReference>
<feature type="compositionally biased region" description="Low complexity" evidence="1">
    <location>
        <begin position="1"/>
        <end position="28"/>
    </location>
</feature>
<dbReference type="AlphaFoldDB" id="A0A699YM51"/>
<proteinExistence type="predicted"/>
<reference evidence="3 4" key="1">
    <citation type="submission" date="2020-02" db="EMBL/GenBank/DDBJ databases">
        <title>Draft genome sequence of Haematococcus lacustris strain NIES-144.</title>
        <authorList>
            <person name="Morimoto D."/>
            <person name="Nakagawa S."/>
            <person name="Yoshida T."/>
            <person name="Sawayama S."/>
        </authorList>
    </citation>
    <scope>NUCLEOTIDE SEQUENCE [LARGE SCALE GENOMIC DNA]</scope>
    <source>
        <strain evidence="3 4">NIES-144</strain>
    </source>
</reference>
<comment type="caution">
    <text evidence="3">The sequence shown here is derived from an EMBL/GenBank/DDBJ whole genome shotgun (WGS) entry which is preliminary data.</text>
</comment>